<name>A0AAE1NLY7_9EUCA</name>
<organism evidence="2 3">
    <name type="scientific">Petrolisthes manimaculis</name>
    <dbReference type="NCBI Taxonomy" id="1843537"/>
    <lineage>
        <taxon>Eukaryota</taxon>
        <taxon>Metazoa</taxon>
        <taxon>Ecdysozoa</taxon>
        <taxon>Arthropoda</taxon>
        <taxon>Crustacea</taxon>
        <taxon>Multicrustacea</taxon>
        <taxon>Malacostraca</taxon>
        <taxon>Eumalacostraca</taxon>
        <taxon>Eucarida</taxon>
        <taxon>Decapoda</taxon>
        <taxon>Pleocyemata</taxon>
        <taxon>Anomura</taxon>
        <taxon>Galatheoidea</taxon>
        <taxon>Porcellanidae</taxon>
        <taxon>Petrolisthes</taxon>
    </lineage>
</organism>
<feature type="region of interest" description="Disordered" evidence="1">
    <location>
        <begin position="359"/>
        <end position="383"/>
    </location>
</feature>
<gene>
    <name evidence="2" type="ORF">Pmani_034708</name>
</gene>
<protein>
    <submittedName>
        <fullName evidence="2">Uncharacterized protein</fullName>
    </submittedName>
</protein>
<evidence type="ECO:0000313" key="3">
    <source>
        <dbReference type="Proteomes" id="UP001292094"/>
    </source>
</evidence>
<evidence type="ECO:0000256" key="1">
    <source>
        <dbReference type="SAM" id="MobiDB-lite"/>
    </source>
</evidence>
<feature type="region of interest" description="Disordered" evidence="1">
    <location>
        <begin position="426"/>
        <end position="479"/>
    </location>
</feature>
<keyword evidence="3" id="KW-1185">Reference proteome</keyword>
<comment type="caution">
    <text evidence="2">The sequence shown here is derived from an EMBL/GenBank/DDBJ whole genome shotgun (WGS) entry which is preliminary data.</text>
</comment>
<dbReference type="AlphaFoldDB" id="A0AAE1NLY7"/>
<feature type="compositionally biased region" description="Polar residues" evidence="1">
    <location>
        <begin position="21"/>
        <end position="33"/>
    </location>
</feature>
<feature type="region of interest" description="Disordered" evidence="1">
    <location>
        <begin position="1"/>
        <end position="65"/>
    </location>
</feature>
<feature type="compositionally biased region" description="Basic and acidic residues" evidence="1">
    <location>
        <begin position="300"/>
        <end position="314"/>
    </location>
</feature>
<reference evidence="2" key="1">
    <citation type="submission" date="2023-11" db="EMBL/GenBank/DDBJ databases">
        <title>Genome assemblies of two species of porcelain crab, Petrolisthes cinctipes and Petrolisthes manimaculis (Anomura: Porcellanidae).</title>
        <authorList>
            <person name="Angst P."/>
        </authorList>
    </citation>
    <scope>NUCLEOTIDE SEQUENCE</scope>
    <source>
        <strain evidence="2">PB745_02</strain>
        <tissue evidence="2">Gill</tissue>
    </source>
</reference>
<feature type="compositionally biased region" description="Polar residues" evidence="1">
    <location>
        <begin position="42"/>
        <end position="56"/>
    </location>
</feature>
<evidence type="ECO:0000313" key="2">
    <source>
        <dbReference type="EMBL" id="KAK4292539.1"/>
    </source>
</evidence>
<feature type="compositionally biased region" description="Polar residues" evidence="1">
    <location>
        <begin position="439"/>
        <end position="448"/>
    </location>
</feature>
<accession>A0AAE1NLY7</accession>
<dbReference type="Proteomes" id="UP001292094">
    <property type="component" value="Unassembled WGS sequence"/>
</dbReference>
<feature type="region of interest" description="Disordered" evidence="1">
    <location>
        <begin position="297"/>
        <end position="318"/>
    </location>
</feature>
<proteinExistence type="predicted"/>
<dbReference type="EMBL" id="JAWZYT010004799">
    <property type="protein sequence ID" value="KAK4292539.1"/>
    <property type="molecule type" value="Genomic_DNA"/>
</dbReference>
<feature type="compositionally biased region" description="Polar residues" evidence="1">
    <location>
        <begin position="364"/>
        <end position="376"/>
    </location>
</feature>
<sequence length="479" mass="52037">MGEVTSGEGMEGEADLGGCESSRTGEVTSLIHNQQQQQQQQHYSDNPTLHPPSSGTPGHLSPRMLDLTLPFSRSSASNLSDLVVSSAPRIGEVMEPSGSSGGTYLHTSKVRTSMPSNINGASSLPRNVTMPKSRPVGVAVQPGDATLPRAHGNRRRGGGTGFFGWQAVPECLQCRGDPVNPTSKRSVRNGRNVYEEPNPAVSSASPHARAQHSPDMYLFRQGSTRSVTSKSDCAGMASRGRRLGYASHSRASLRSQVSFEGFRDCHECHNHNINGHRRVMSPESHCLPRVFGSTASALSDNREKSSGGGHERIKCSTPMDTGRNYLTLDCTKPQRSGGSSSCMQLRQSFASGGYQRRSMEVLSSDPSMHSQQSLTPSRRHYPALGVSPVKYPSLGRPLKEEPQGKLDRIVGRSLSLETRERGLVVPRLETPESEENQDFRQMSEQSAHIGSARSLAYRQDSQSSASPPFLSIIPDIHHR</sequence>